<reference evidence="3" key="1">
    <citation type="journal article" date="2019" name="Int. J. Syst. Evol. Microbiol.">
        <title>The Global Catalogue of Microorganisms (GCM) 10K type strain sequencing project: providing services to taxonomists for standard genome sequencing and annotation.</title>
        <authorList>
            <consortium name="The Broad Institute Genomics Platform"/>
            <consortium name="The Broad Institute Genome Sequencing Center for Infectious Disease"/>
            <person name="Wu L."/>
            <person name="Ma J."/>
        </authorList>
    </citation>
    <scope>NUCLEOTIDE SEQUENCE [LARGE SCALE GENOMIC DNA]</scope>
    <source>
        <strain evidence="3">KCTC 52094</strain>
    </source>
</reference>
<evidence type="ECO:0000313" key="2">
    <source>
        <dbReference type="EMBL" id="MFC3124578.1"/>
    </source>
</evidence>
<evidence type="ECO:0000256" key="1">
    <source>
        <dbReference type="SAM" id="MobiDB-lite"/>
    </source>
</evidence>
<protein>
    <submittedName>
        <fullName evidence="2">Uncharacterized protein</fullName>
    </submittedName>
</protein>
<keyword evidence="3" id="KW-1185">Reference proteome</keyword>
<evidence type="ECO:0000313" key="3">
    <source>
        <dbReference type="Proteomes" id="UP001595593"/>
    </source>
</evidence>
<dbReference type="EMBL" id="JBHRTN010000007">
    <property type="protein sequence ID" value="MFC3124578.1"/>
    <property type="molecule type" value="Genomic_DNA"/>
</dbReference>
<comment type="caution">
    <text evidence="2">The sequence shown here is derived from an EMBL/GenBank/DDBJ whole genome shotgun (WGS) entry which is preliminary data.</text>
</comment>
<feature type="compositionally biased region" description="Low complexity" evidence="1">
    <location>
        <begin position="41"/>
        <end position="51"/>
    </location>
</feature>
<feature type="compositionally biased region" description="Basic and acidic residues" evidence="1">
    <location>
        <begin position="19"/>
        <end position="34"/>
    </location>
</feature>
<feature type="region of interest" description="Disordered" evidence="1">
    <location>
        <begin position="1"/>
        <end position="69"/>
    </location>
</feature>
<dbReference type="Proteomes" id="UP001595593">
    <property type="component" value="Unassembled WGS sequence"/>
</dbReference>
<gene>
    <name evidence="2" type="ORF">ACFOD4_05835</name>
</gene>
<proteinExistence type="predicted"/>
<dbReference type="RefSeq" id="WP_379594999.1">
    <property type="nucleotide sequence ID" value="NZ_JBHRTN010000007.1"/>
</dbReference>
<accession>A0ABV7FW55</accession>
<organism evidence="2 3">
    <name type="scientific">Teichococcus globiformis</name>
    <dbReference type="NCBI Taxonomy" id="2307229"/>
    <lineage>
        <taxon>Bacteria</taxon>
        <taxon>Pseudomonadati</taxon>
        <taxon>Pseudomonadota</taxon>
        <taxon>Alphaproteobacteria</taxon>
        <taxon>Acetobacterales</taxon>
        <taxon>Roseomonadaceae</taxon>
        <taxon>Roseomonas</taxon>
    </lineage>
</organism>
<name>A0ABV7FW55_9PROT</name>
<sequence>MTNHSTGQPGGKTPPSENAKPENEQTRDEGKLQEELEDTFPASDPPSSSAPETSIGWDDQKSKAPVGKP</sequence>